<dbReference type="PANTHER" id="PTHR16943">
    <property type="entry name" value="2-METHYLCITRATE DEHYDRATASE-RELATED"/>
    <property type="match status" value="1"/>
</dbReference>
<dbReference type="InterPro" id="IPR042188">
    <property type="entry name" value="MmgE/PrpD_sf_2"/>
</dbReference>
<dbReference type="InterPro" id="IPR005656">
    <property type="entry name" value="MmgE_PrpD"/>
</dbReference>
<protein>
    <submittedName>
        <fullName evidence="4">MmgE/PrpD family protein</fullName>
    </submittedName>
</protein>
<organism evidence="4 5">
    <name type="scientific">Candidatus Magnetoglobus multicellularis str. Araruama</name>
    <dbReference type="NCBI Taxonomy" id="890399"/>
    <lineage>
        <taxon>Bacteria</taxon>
        <taxon>Pseudomonadati</taxon>
        <taxon>Thermodesulfobacteriota</taxon>
        <taxon>Desulfobacteria</taxon>
        <taxon>Desulfobacterales</taxon>
        <taxon>Desulfobacteraceae</taxon>
        <taxon>Candidatus Magnetoglobus</taxon>
    </lineage>
</organism>
<dbReference type="PANTHER" id="PTHR16943:SF8">
    <property type="entry name" value="2-METHYLCITRATE DEHYDRATASE"/>
    <property type="match status" value="1"/>
</dbReference>
<sequence>MPESEENIAMTEKLANFIVNTQNIPDEMFAHAKLAFMDWLCVGVAGKEDPLVSKLVNYSDKMGGNPQATLICDGSQRSVSDAALINGASSHALDYDDTLVSFLGHPSVTVFPSTLALCEWKNLSGKEFLSAYLIGIQTGGTIGACASLDHYMAGWHATSTLGHFASAAACARLLKLNSEKTMHALGIAGTQASGLKRVFGSMCKPFHAGRASQSGLFAALMAENEFTSAKDILEGPQGFFDAFKGKVNPTILSFLGLGWDVVNLSQKYHASCHATHSPIEASLEIIHNNNISVGDIQSITVKSSQLALDAAGKNKPQTGLEGKFSIPYCVANALVFGDTGMQAFTDDRVLSSEIKQMMSKISVVLDDTKTGLESTVCIKTNNHQDFVADSDILQQIPPFDVKETRVRAKFNDLCMPVLGEKITNSLEQMIDNMQDIKNMSELMTYFRRPYES</sequence>
<feature type="domain" description="MmgE/PrpD C-terminal" evidence="3">
    <location>
        <begin position="269"/>
        <end position="432"/>
    </location>
</feature>
<feature type="domain" description="MmgE/PrpD N-terminal" evidence="2">
    <location>
        <begin position="13"/>
        <end position="248"/>
    </location>
</feature>
<proteinExistence type="inferred from homology"/>
<dbReference type="InterPro" id="IPR036148">
    <property type="entry name" value="MmgE/PrpD_sf"/>
</dbReference>
<dbReference type="Gene3D" id="3.30.1330.120">
    <property type="entry name" value="2-methylcitrate dehydratase PrpD"/>
    <property type="match status" value="1"/>
</dbReference>
<dbReference type="EMBL" id="ATBP01000291">
    <property type="protein sequence ID" value="ETR71285.1"/>
    <property type="molecule type" value="Genomic_DNA"/>
</dbReference>
<dbReference type="AlphaFoldDB" id="A0A1V1P9A5"/>
<dbReference type="InterPro" id="IPR045336">
    <property type="entry name" value="MmgE_PrpD_N"/>
</dbReference>
<accession>A0A1V1P9A5</accession>
<comment type="similarity">
    <text evidence="1">Belongs to the PrpD family.</text>
</comment>
<reference evidence="5" key="1">
    <citation type="submission" date="2012-11" db="EMBL/GenBank/DDBJ databases">
        <authorList>
            <person name="Lucero-Rivera Y.E."/>
            <person name="Tovar-Ramirez D."/>
        </authorList>
    </citation>
    <scope>NUCLEOTIDE SEQUENCE [LARGE SCALE GENOMIC DNA]</scope>
    <source>
        <strain evidence="5">Araruama</strain>
    </source>
</reference>
<gene>
    <name evidence="4" type="ORF">OMM_02607</name>
</gene>
<evidence type="ECO:0000313" key="5">
    <source>
        <dbReference type="Proteomes" id="UP000189670"/>
    </source>
</evidence>
<evidence type="ECO:0000259" key="3">
    <source>
        <dbReference type="Pfam" id="PF19305"/>
    </source>
</evidence>
<dbReference type="Pfam" id="PF03972">
    <property type="entry name" value="MmgE_PrpD_N"/>
    <property type="match status" value="1"/>
</dbReference>
<dbReference type="Proteomes" id="UP000189670">
    <property type="component" value="Unassembled WGS sequence"/>
</dbReference>
<dbReference type="InterPro" id="IPR045337">
    <property type="entry name" value="MmgE_PrpD_C"/>
</dbReference>
<dbReference type="GO" id="GO:0016829">
    <property type="term" value="F:lyase activity"/>
    <property type="evidence" value="ECO:0007669"/>
    <property type="project" value="InterPro"/>
</dbReference>
<evidence type="ECO:0000256" key="1">
    <source>
        <dbReference type="ARBA" id="ARBA00006174"/>
    </source>
</evidence>
<dbReference type="Gene3D" id="1.10.4100.10">
    <property type="entry name" value="2-methylcitrate dehydratase PrpD"/>
    <property type="match status" value="1"/>
</dbReference>
<comment type="caution">
    <text evidence="4">The sequence shown here is derived from an EMBL/GenBank/DDBJ whole genome shotgun (WGS) entry which is preliminary data.</text>
</comment>
<dbReference type="InterPro" id="IPR042183">
    <property type="entry name" value="MmgE/PrpD_sf_1"/>
</dbReference>
<name>A0A1V1P9A5_9BACT</name>
<dbReference type="Pfam" id="PF19305">
    <property type="entry name" value="MmgE_PrpD_C"/>
    <property type="match status" value="1"/>
</dbReference>
<evidence type="ECO:0000259" key="2">
    <source>
        <dbReference type="Pfam" id="PF03972"/>
    </source>
</evidence>
<dbReference type="SUPFAM" id="SSF103378">
    <property type="entry name" value="2-methylcitrate dehydratase PrpD"/>
    <property type="match status" value="1"/>
</dbReference>
<evidence type="ECO:0000313" key="4">
    <source>
        <dbReference type="EMBL" id="ETR71285.1"/>
    </source>
</evidence>